<comment type="caution">
    <text evidence="2">The sequence shown here is derived from an EMBL/GenBank/DDBJ whole genome shotgun (WGS) entry which is preliminary data.</text>
</comment>
<reference evidence="2" key="1">
    <citation type="submission" date="2016-10" db="EMBL/GenBank/DDBJ databases">
        <title>Sequence of Gallionella enrichment culture.</title>
        <authorList>
            <person name="Poehlein A."/>
            <person name="Muehling M."/>
            <person name="Daniel R."/>
        </authorList>
    </citation>
    <scope>NUCLEOTIDE SEQUENCE</scope>
</reference>
<feature type="region of interest" description="Disordered" evidence="1">
    <location>
        <begin position="55"/>
        <end position="75"/>
    </location>
</feature>
<proteinExistence type="predicted"/>
<feature type="compositionally biased region" description="Low complexity" evidence="1">
    <location>
        <begin position="154"/>
        <end position="163"/>
    </location>
</feature>
<organism evidence="2">
    <name type="scientific">mine drainage metagenome</name>
    <dbReference type="NCBI Taxonomy" id="410659"/>
    <lineage>
        <taxon>unclassified sequences</taxon>
        <taxon>metagenomes</taxon>
        <taxon>ecological metagenomes</taxon>
    </lineage>
</organism>
<feature type="compositionally biased region" description="Basic and acidic residues" evidence="1">
    <location>
        <begin position="144"/>
        <end position="153"/>
    </location>
</feature>
<accession>A0A1J5PZP6</accession>
<protein>
    <submittedName>
        <fullName evidence="2">Uncharacterized protein</fullName>
    </submittedName>
</protein>
<dbReference type="EMBL" id="MLJW01001864">
    <property type="protein sequence ID" value="OIQ76456.1"/>
    <property type="molecule type" value="Genomic_DNA"/>
</dbReference>
<evidence type="ECO:0000313" key="2">
    <source>
        <dbReference type="EMBL" id="OIQ76456.1"/>
    </source>
</evidence>
<dbReference type="AntiFam" id="ANF00169">
    <property type="entry name" value="Shadow ORF (opposite dgdR)"/>
</dbReference>
<evidence type="ECO:0000256" key="1">
    <source>
        <dbReference type="SAM" id="MobiDB-lite"/>
    </source>
</evidence>
<feature type="compositionally biased region" description="Basic and acidic residues" evidence="1">
    <location>
        <begin position="1"/>
        <end position="11"/>
    </location>
</feature>
<dbReference type="AlphaFoldDB" id="A0A1J5PZP6"/>
<feature type="region of interest" description="Disordered" evidence="1">
    <location>
        <begin position="1"/>
        <end position="23"/>
    </location>
</feature>
<gene>
    <name evidence="2" type="ORF">GALL_418650</name>
</gene>
<sequence>MRTLARDRSGQEAEAQAAGDEFDDEVDLARARHHVGLETGAAAGVEHQRIQREALAEQDQRQPGEFGRRHRIAPRQRVVGGDQQLDALALHDLPVERVGHRQQRRGQLDLAAEHLLLEALAALLDQADLDAWPASAVIGEHRREQLAGADRRQSQAQHAAAQPAQFGELGEQVVALGQHRLRAAQHDLAGRGRLDARRIAIEQRHADLVLELTHRLADRRLGDEHGARGAREAALADDFDEHAQGTQIHRHSFLEFPSVE</sequence>
<name>A0A1J5PZP6_9ZZZZ</name>
<feature type="region of interest" description="Disordered" evidence="1">
    <location>
        <begin position="144"/>
        <end position="163"/>
    </location>
</feature>